<dbReference type="RefSeq" id="WP_184677603.1">
    <property type="nucleotide sequence ID" value="NZ_JACHGY010000001.1"/>
</dbReference>
<keyword evidence="1" id="KW-1133">Transmembrane helix</keyword>
<feature type="transmembrane region" description="Helical" evidence="1">
    <location>
        <begin position="50"/>
        <end position="74"/>
    </location>
</feature>
<dbReference type="Proteomes" id="UP000541810">
    <property type="component" value="Unassembled WGS sequence"/>
</dbReference>
<gene>
    <name evidence="2" type="ORF">HNQ40_001869</name>
</gene>
<reference evidence="2 3" key="1">
    <citation type="submission" date="2020-08" db="EMBL/GenBank/DDBJ databases">
        <title>Genomic Encyclopedia of Type Strains, Phase IV (KMG-IV): sequencing the most valuable type-strain genomes for metagenomic binning, comparative biology and taxonomic classification.</title>
        <authorList>
            <person name="Goeker M."/>
        </authorList>
    </citation>
    <scope>NUCLEOTIDE SEQUENCE [LARGE SCALE GENOMIC DNA]</scope>
    <source>
        <strain evidence="2 3">DSM 103725</strain>
    </source>
</reference>
<feature type="transmembrane region" description="Helical" evidence="1">
    <location>
        <begin position="7"/>
        <end position="30"/>
    </location>
</feature>
<evidence type="ECO:0000313" key="3">
    <source>
        <dbReference type="Proteomes" id="UP000541810"/>
    </source>
</evidence>
<protein>
    <submittedName>
        <fullName evidence="2">Uncharacterized protein</fullName>
    </submittedName>
</protein>
<sequence>MKSTHPGWIAGITWLFQVAIAVLLLQTLFFKLTYTPQTQVIFESIGGRPAATLTAFAELVAAVLLLVPAGWLTRIDPSCACSAREIRGWTDFKGWVGYASAIGAAFSLMVIGGAIATHLLIIGIVIPVAPGSIETDGGTLFALALAIAAMAATVTWFRRRELNAFGHAVLNQLPSHKALAA</sequence>
<keyword evidence="1" id="KW-0812">Transmembrane</keyword>
<evidence type="ECO:0000256" key="1">
    <source>
        <dbReference type="SAM" id="Phobius"/>
    </source>
</evidence>
<evidence type="ECO:0000313" key="2">
    <source>
        <dbReference type="EMBL" id="MBB6430063.1"/>
    </source>
</evidence>
<dbReference type="AlphaFoldDB" id="A0A7X0H6J4"/>
<comment type="caution">
    <text evidence="2">The sequence shown here is derived from an EMBL/GenBank/DDBJ whole genome shotgun (WGS) entry which is preliminary data.</text>
</comment>
<keyword evidence="3" id="KW-1185">Reference proteome</keyword>
<dbReference type="EMBL" id="JACHGY010000001">
    <property type="protein sequence ID" value="MBB6430063.1"/>
    <property type="molecule type" value="Genomic_DNA"/>
</dbReference>
<feature type="transmembrane region" description="Helical" evidence="1">
    <location>
        <begin position="138"/>
        <end position="157"/>
    </location>
</feature>
<proteinExistence type="predicted"/>
<name>A0A7X0H6J4_9BACT</name>
<feature type="transmembrane region" description="Helical" evidence="1">
    <location>
        <begin position="95"/>
        <end position="126"/>
    </location>
</feature>
<organism evidence="2 3">
    <name type="scientific">Algisphaera agarilytica</name>
    <dbReference type="NCBI Taxonomy" id="1385975"/>
    <lineage>
        <taxon>Bacteria</taxon>
        <taxon>Pseudomonadati</taxon>
        <taxon>Planctomycetota</taxon>
        <taxon>Phycisphaerae</taxon>
        <taxon>Phycisphaerales</taxon>
        <taxon>Phycisphaeraceae</taxon>
        <taxon>Algisphaera</taxon>
    </lineage>
</organism>
<keyword evidence="1" id="KW-0472">Membrane</keyword>
<accession>A0A7X0H6J4</accession>